<evidence type="ECO:0000313" key="1">
    <source>
        <dbReference type="EMBL" id="SCB53211.1"/>
    </source>
</evidence>
<gene>
    <name evidence="1" type="ORF">GA0061099_10528</name>
</gene>
<dbReference type="Proteomes" id="UP000183174">
    <property type="component" value="Unassembled WGS sequence"/>
</dbReference>
<proteinExistence type="predicted"/>
<dbReference type="AlphaFoldDB" id="A0A1C3XLN1"/>
<accession>A0A1C3XLN1</accession>
<evidence type="ECO:0000313" key="2">
    <source>
        <dbReference type="Proteomes" id="UP000183174"/>
    </source>
</evidence>
<dbReference type="EMBL" id="FMAE01000052">
    <property type="protein sequence ID" value="SCB53211.1"/>
    <property type="molecule type" value="Genomic_DNA"/>
</dbReference>
<reference evidence="1 2" key="1">
    <citation type="submission" date="2016-08" db="EMBL/GenBank/DDBJ databases">
        <authorList>
            <person name="Seilhamer J.J."/>
        </authorList>
    </citation>
    <scope>NUCLEOTIDE SEQUENCE [LARGE SCALE GENOMIC DNA]</scope>
    <source>
        <strain evidence="1 2">CCBAU 10071</strain>
    </source>
</reference>
<organism evidence="1 2">
    <name type="scientific">Bradyrhizobium yuanmingense</name>
    <dbReference type="NCBI Taxonomy" id="108015"/>
    <lineage>
        <taxon>Bacteria</taxon>
        <taxon>Pseudomonadati</taxon>
        <taxon>Pseudomonadota</taxon>
        <taxon>Alphaproteobacteria</taxon>
        <taxon>Hyphomicrobiales</taxon>
        <taxon>Nitrobacteraceae</taxon>
        <taxon>Bradyrhizobium</taxon>
    </lineage>
</organism>
<name>A0A1C3XLN1_9BRAD</name>
<protein>
    <submittedName>
        <fullName evidence="1">Uncharacterized protein</fullName>
    </submittedName>
</protein>
<sequence>MPKSVNADGNVAQPVFVFTEVFCDLGEGGDVMNFVDVRGHAARAENADAGVQFQGRSSSSR</sequence>